<gene>
    <name evidence="2" type="ORF">HMN09_00960200</name>
</gene>
<dbReference type="AlphaFoldDB" id="A0A8H6SIT2"/>
<organism evidence="2 3">
    <name type="scientific">Mycena chlorophos</name>
    <name type="common">Agaric fungus</name>
    <name type="synonym">Agaricus chlorophos</name>
    <dbReference type="NCBI Taxonomy" id="658473"/>
    <lineage>
        <taxon>Eukaryota</taxon>
        <taxon>Fungi</taxon>
        <taxon>Dikarya</taxon>
        <taxon>Basidiomycota</taxon>
        <taxon>Agaricomycotina</taxon>
        <taxon>Agaricomycetes</taxon>
        <taxon>Agaricomycetidae</taxon>
        <taxon>Agaricales</taxon>
        <taxon>Marasmiineae</taxon>
        <taxon>Mycenaceae</taxon>
        <taxon>Mycena</taxon>
    </lineage>
</organism>
<sequence length="332" mass="35555">MAAASHVIVVDDMDPRIIWHCPVVKERHLKGSYFRDSWTAPDSLSCGMQLGWFSFTFNGTQVSIAAADSAVNSQYSVSIDGGPFKLQTGTGPFTSANLTDGLHTITYSSGNTSLYPALDYLTFVAGASTQLFSESVIVDDSNSQFNFSGSWSTTAISEALNLRPSAIYLNTTHWAGATGDAFTFNFQGDSIAVYGLIPSVEGNSTIACSLDAGSANSTLLPYGTVDPQPMVELCRIDDVPAGAHTLKLNFTHIAPSHMYGVDFVVYNSTVHTTPVTPGTALQQESSSTNEQKTHIIEASTVGAIAALVLLLVALVVIVVCRRRRPRRSPKLF</sequence>
<evidence type="ECO:0000313" key="3">
    <source>
        <dbReference type="Proteomes" id="UP000613580"/>
    </source>
</evidence>
<evidence type="ECO:0000313" key="2">
    <source>
        <dbReference type="EMBL" id="KAF7299550.1"/>
    </source>
</evidence>
<keyword evidence="1" id="KW-1133">Transmembrane helix</keyword>
<dbReference type="Gene3D" id="2.60.120.260">
    <property type="entry name" value="Galactose-binding domain-like"/>
    <property type="match status" value="2"/>
</dbReference>
<dbReference type="OrthoDB" id="2901006at2759"/>
<name>A0A8H6SIT2_MYCCL</name>
<feature type="transmembrane region" description="Helical" evidence="1">
    <location>
        <begin position="301"/>
        <end position="320"/>
    </location>
</feature>
<dbReference type="EMBL" id="JACAZE010000014">
    <property type="protein sequence ID" value="KAF7299550.1"/>
    <property type="molecule type" value="Genomic_DNA"/>
</dbReference>
<keyword evidence="1" id="KW-0812">Transmembrane</keyword>
<dbReference type="Proteomes" id="UP000613580">
    <property type="component" value="Unassembled WGS sequence"/>
</dbReference>
<keyword evidence="1" id="KW-0472">Membrane</keyword>
<comment type="caution">
    <text evidence="2">The sequence shown here is derived from an EMBL/GenBank/DDBJ whole genome shotgun (WGS) entry which is preliminary data.</text>
</comment>
<protein>
    <submittedName>
        <fullName evidence="2">Uncharacterized protein</fullName>
    </submittedName>
</protein>
<accession>A0A8H6SIT2</accession>
<reference evidence="2" key="1">
    <citation type="submission" date="2020-05" db="EMBL/GenBank/DDBJ databases">
        <title>Mycena genomes resolve the evolution of fungal bioluminescence.</title>
        <authorList>
            <person name="Tsai I.J."/>
        </authorList>
    </citation>
    <scope>NUCLEOTIDE SEQUENCE</scope>
    <source>
        <strain evidence="2">110903Hualien_Pintung</strain>
    </source>
</reference>
<evidence type="ECO:0000256" key="1">
    <source>
        <dbReference type="SAM" id="Phobius"/>
    </source>
</evidence>
<proteinExistence type="predicted"/>
<keyword evidence="3" id="KW-1185">Reference proteome</keyword>